<sequence length="84" mass="8857">MTDEQRTDRASTDEPDGTSAYEASLRPPGDSLRGTQDTGDDFADLPAEEHLSARETSRAGYDVDAVSGAVDPSQEEAVNPASEA</sequence>
<dbReference type="Proteomes" id="UP000199408">
    <property type="component" value="Unassembled WGS sequence"/>
</dbReference>
<accession>A0A1C5I626</accession>
<dbReference type="OrthoDB" id="3401088at2"/>
<proteinExistence type="predicted"/>
<feature type="region of interest" description="Disordered" evidence="1">
    <location>
        <begin position="1"/>
        <end position="62"/>
    </location>
</feature>
<evidence type="ECO:0000313" key="2">
    <source>
        <dbReference type="EMBL" id="SCG53401.1"/>
    </source>
</evidence>
<evidence type="ECO:0000313" key="3">
    <source>
        <dbReference type="Proteomes" id="UP000199408"/>
    </source>
</evidence>
<dbReference type="AlphaFoldDB" id="A0A1C5I626"/>
<feature type="compositionally biased region" description="Basic and acidic residues" evidence="1">
    <location>
        <begin position="1"/>
        <end position="12"/>
    </location>
</feature>
<name>A0A1C5I626_9ACTN</name>
<keyword evidence="3" id="KW-1185">Reference proteome</keyword>
<dbReference type="EMBL" id="FMDN01000008">
    <property type="protein sequence ID" value="SCG53401.1"/>
    <property type="molecule type" value="Genomic_DNA"/>
</dbReference>
<dbReference type="STRING" id="47864.GA0070560_10819"/>
<protein>
    <recommendedName>
        <fullName evidence="4">DUF5709 domain-containing protein</fullName>
    </recommendedName>
</protein>
<reference evidence="3" key="1">
    <citation type="submission" date="2016-06" db="EMBL/GenBank/DDBJ databases">
        <authorList>
            <person name="Varghese N."/>
        </authorList>
    </citation>
    <scope>NUCLEOTIDE SEQUENCE [LARGE SCALE GENOMIC DNA]</scope>
    <source>
        <strain evidence="3">DSM 43171</strain>
    </source>
</reference>
<organism evidence="2 3">
    <name type="scientific">Micromonospora halophytica</name>
    <dbReference type="NCBI Taxonomy" id="47864"/>
    <lineage>
        <taxon>Bacteria</taxon>
        <taxon>Bacillati</taxon>
        <taxon>Actinomycetota</taxon>
        <taxon>Actinomycetes</taxon>
        <taxon>Micromonosporales</taxon>
        <taxon>Micromonosporaceae</taxon>
        <taxon>Micromonospora</taxon>
    </lineage>
</organism>
<feature type="compositionally biased region" description="Basic and acidic residues" evidence="1">
    <location>
        <begin position="47"/>
        <end position="57"/>
    </location>
</feature>
<dbReference type="RefSeq" id="WP_091295861.1">
    <property type="nucleotide sequence ID" value="NZ_FMDN01000008.1"/>
</dbReference>
<evidence type="ECO:0000256" key="1">
    <source>
        <dbReference type="SAM" id="MobiDB-lite"/>
    </source>
</evidence>
<evidence type="ECO:0008006" key="4">
    <source>
        <dbReference type="Google" id="ProtNLM"/>
    </source>
</evidence>
<gene>
    <name evidence="2" type="ORF">GA0070560_10819</name>
</gene>